<dbReference type="InterPro" id="IPR027275">
    <property type="entry name" value="PRC-brl_dom"/>
</dbReference>
<protein>
    <submittedName>
        <fullName evidence="3">PRC-barrel domain-containing protein</fullName>
    </submittedName>
</protein>
<evidence type="ECO:0000313" key="3">
    <source>
        <dbReference type="EMBL" id="MBJ6126816.1"/>
    </source>
</evidence>
<dbReference type="Gene3D" id="1.10.238.10">
    <property type="entry name" value="EF-hand"/>
    <property type="match status" value="2"/>
</dbReference>
<dbReference type="InterPro" id="IPR011992">
    <property type="entry name" value="EF-hand-dom_pair"/>
</dbReference>
<dbReference type="Pfam" id="PF05239">
    <property type="entry name" value="PRC"/>
    <property type="match status" value="1"/>
</dbReference>
<dbReference type="PANTHER" id="PTHR36505">
    <property type="entry name" value="BLR1072 PROTEIN"/>
    <property type="match status" value="1"/>
</dbReference>
<accession>A0ABS0Y3D2</accession>
<feature type="domain" description="EF-hand" evidence="2">
    <location>
        <begin position="360"/>
        <end position="384"/>
    </location>
</feature>
<dbReference type="Proteomes" id="UP000620670">
    <property type="component" value="Unassembled WGS sequence"/>
</dbReference>
<feature type="signal peptide" evidence="1">
    <location>
        <begin position="1"/>
        <end position="26"/>
    </location>
</feature>
<dbReference type="PROSITE" id="PS50222">
    <property type="entry name" value="EF_HAND_2"/>
    <property type="match status" value="1"/>
</dbReference>
<feature type="chain" id="PRO_5046896585" evidence="1">
    <location>
        <begin position="27"/>
        <end position="430"/>
    </location>
</feature>
<sequence length="430" mass="47852">MLSKRFVRPSLLALALGAGLAVPASAQIAQRPYLASDAAPWSNNELYRGGWSAERLMDNADVIGANGEEIGSIENIIVGQQGRILGIVAEVGGFWDIGDTHVFVPWDQVRVSANLERVAVPITEDNADDYAYAANDVLTRFGANRTQVVDDDLETGATIWKATDVIDDYAYLNDRRAYGYVNDLIFSADGNLRAVIVNVGSAWGGGYRAMPFTGYGANWNPGTSDLYLGYGQADVAELERFDYDRMRGTAMVSNRARTNASAQAVGERANVTGAVATQWTFRNIDSDGNLELTDREFSRISGNIYTGWDANRDSRLTGNEFYTGLYGVFDENRDRRVTQNEFNRGWRNWGISDQQISYGMFDANSDGILDQNEFRTGFDRIGYYDRWDADRDGDLARNEFDTGMFDVWDADSDNALAENEFGELANRSWF</sequence>
<dbReference type="Gene3D" id="2.30.30.240">
    <property type="entry name" value="PRC-barrel domain"/>
    <property type="match status" value="2"/>
</dbReference>
<evidence type="ECO:0000313" key="4">
    <source>
        <dbReference type="Proteomes" id="UP000620670"/>
    </source>
</evidence>
<reference evidence="4" key="1">
    <citation type="submission" date="2020-12" db="EMBL/GenBank/DDBJ databases">
        <title>Hymenobacter sp.</title>
        <authorList>
            <person name="Kim M.K."/>
        </authorList>
    </citation>
    <scope>NUCLEOTIDE SEQUENCE [LARGE SCALE GENOMIC DNA]</scope>
    <source>
        <strain evidence="4">BT325</strain>
    </source>
</reference>
<dbReference type="RefSeq" id="WP_199050046.1">
    <property type="nucleotide sequence ID" value="NZ_JAELXT010000016.1"/>
</dbReference>
<dbReference type="InterPro" id="IPR018247">
    <property type="entry name" value="EF_Hand_1_Ca_BS"/>
</dbReference>
<dbReference type="SUPFAM" id="SSF50346">
    <property type="entry name" value="PRC-barrel domain"/>
    <property type="match status" value="1"/>
</dbReference>
<dbReference type="PANTHER" id="PTHR36505:SF1">
    <property type="entry name" value="BLR1072 PROTEIN"/>
    <property type="match status" value="1"/>
</dbReference>
<dbReference type="EMBL" id="JAELXT010000016">
    <property type="protein sequence ID" value="MBJ6126816.1"/>
    <property type="molecule type" value="Genomic_DNA"/>
</dbReference>
<dbReference type="InterPro" id="IPR011033">
    <property type="entry name" value="PRC_barrel-like_sf"/>
</dbReference>
<evidence type="ECO:0000259" key="2">
    <source>
        <dbReference type="PROSITE" id="PS50222"/>
    </source>
</evidence>
<name>A0ABS0Y3D2_9HYPH</name>
<comment type="caution">
    <text evidence="3">The sequence shown here is derived from an EMBL/GenBank/DDBJ whole genome shotgun (WGS) entry which is preliminary data.</text>
</comment>
<keyword evidence="4" id="KW-1185">Reference proteome</keyword>
<keyword evidence="1" id="KW-0732">Signal</keyword>
<organism evidence="3 4">
    <name type="scientific">Microvirga splendida</name>
    <dbReference type="NCBI Taxonomy" id="2795727"/>
    <lineage>
        <taxon>Bacteria</taxon>
        <taxon>Pseudomonadati</taxon>
        <taxon>Pseudomonadota</taxon>
        <taxon>Alphaproteobacteria</taxon>
        <taxon>Hyphomicrobiales</taxon>
        <taxon>Methylobacteriaceae</taxon>
        <taxon>Microvirga</taxon>
    </lineage>
</organism>
<gene>
    <name evidence="3" type="ORF">JAO75_15515</name>
</gene>
<dbReference type="PROSITE" id="PS00018">
    <property type="entry name" value="EF_HAND_1"/>
    <property type="match status" value="3"/>
</dbReference>
<evidence type="ECO:0000256" key="1">
    <source>
        <dbReference type="SAM" id="SignalP"/>
    </source>
</evidence>
<dbReference type="SUPFAM" id="SSF47473">
    <property type="entry name" value="EF-hand"/>
    <property type="match status" value="1"/>
</dbReference>
<dbReference type="InterPro" id="IPR002048">
    <property type="entry name" value="EF_hand_dom"/>
</dbReference>
<proteinExistence type="predicted"/>